<evidence type="ECO:0000256" key="5">
    <source>
        <dbReference type="SAM" id="MobiDB-lite"/>
    </source>
</evidence>
<accession>A0A5D4GU26</accession>
<dbReference type="InterPro" id="IPR006379">
    <property type="entry name" value="HAD-SF_hydro_IIB"/>
</dbReference>
<comment type="similarity">
    <text evidence="2 4">Belongs to the trehalose phosphatase family.</text>
</comment>
<keyword evidence="4" id="KW-0479">Metal-binding</keyword>
<reference evidence="6 7" key="1">
    <citation type="submission" date="2019-08" db="EMBL/GenBank/DDBJ databases">
        <authorList>
            <person name="Seo Y.L."/>
        </authorList>
    </citation>
    <scope>NUCLEOTIDE SEQUENCE [LARGE SCALE GENOMIC DNA]</scope>
    <source>
        <strain evidence="6 7">MaA-C15</strain>
    </source>
</reference>
<keyword evidence="7" id="KW-1185">Reference proteome</keyword>
<keyword evidence="3 4" id="KW-0378">Hydrolase</keyword>
<dbReference type="NCBIfam" id="TIGR00685">
    <property type="entry name" value="T6PP"/>
    <property type="match status" value="1"/>
</dbReference>
<evidence type="ECO:0000256" key="1">
    <source>
        <dbReference type="ARBA" id="ARBA00005199"/>
    </source>
</evidence>
<dbReference type="UniPathway" id="UPA00299"/>
<evidence type="ECO:0000256" key="4">
    <source>
        <dbReference type="RuleBase" id="RU361117"/>
    </source>
</evidence>
<comment type="caution">
    <text evidence="6">The sequence shown here is derived from an EMBL/GenBank/DDBJ whole genome shotgun (WGS) entry which is preliminary data.</text>
</comment>
<dbReference type="EMBL" id="VSZS01000067">
    <property type="protein sequence ID" value="TYR30020.1"/>
    <property type="molecule type" value="Genomic_DNA"/>
</dbReference>
<evidence type="ECO:0000256" key="3">
    <source>
        <dbReference type="ARBA" id="ARBA00022801"/>
    </source>
</evidence>
<dbReference type="EC" id="3.1.3.12" evidence="4"/>
<comment type="function">
    <text evidence="4">Removes the phosphate from trehalose 6-phosphate to produce free trehalose.</text>
</comment>
<dbReference type="GO" id="GO:0004805">
    <property type="term" value="F:trehalose-phosphatase activity"/>
    <property type="evidence" value="ECO:0007669"/>
    <property type="project" value="UniProtKB-EC"/>
</dbReference>
<proteinExistence type="inferred from homology"/>
<protein>
    <recommendedName>
        <fullName evidence="4">Trehalose 6-phosphate phosphatase</fullName>
        <ecNumber evidence="4">3.1.3.12</ecNumber>
    </recommendedName>
</protein>
<dbReference type="RefSeq" id="WP_148916378.1">
    <property type="nucleotide sequence ID" value="NZ_VSZS01000067.1"/>
</dbReference>
<evidence type="ECO:0000313" key="7">
    <source>
        <dbReference type="Proteomes" id="UP000323258"/>
    </source>
</evidence>
<name>A0A5D4GU26_9HYPH</name>
<comment type="cofactor">
    <cofactor evidence="4">
        <name>Mg(2+)</name>
        <dbReference type="ChEBI" id="CHEBI:18420"/>
    </cofactor>
</comment>
<sequence length="277" mass="29999">MPEEDQPDPYSVALLLDFDGTLVEIADHPGRVVIPEDIRSAINSLHKATDGALAVISGRPIAELDAFLSPLRLPLAGVHGLEIRGPDGRLQTHDYEHAALDRLIEAARIFERGRSGLLVETKPGSVAFHYRQAPALEPDVRAFAAEMARSTPGAQLMHGKMVAELRLGDRNKAHAVDHLMELPPFAGRQPWFFGDDVTDEDAFERVNHMGGRTFKIGPGDSEAAGRFADTAAFHRWLVSMARACADANDMQGGHQTKGGNRGGLGEHAPSHNLGSMK</sequence>
<dbReference type="CDD" id="cd01627">
    <property type="entry name" value="HAD_TPP"/>
    <property type="match status" value="1"/>
</dbReference>
<dbReference type="Gene3D" id="3.40.50.1000">
    <property type="entry name" value="HAD superfamily/HAD-like"/>
    <property type="match status" value="1"/>
</dbReference>
<dbReference type="InterPro" id="IPR044651">
    <property type="entry name" value="OTSB-like"/>
</dbReference>
<dbReference type="Pfam" id="PF02358">
    <property type="entry name" value="Trehalose_PPase"/>
    <property type="match status" value="1"/>
</dbReference>
<dbReference type="AlphaFoldDB" id="A0A5D4GU26"/>
<dbReference type="NCBIfam" id="TIGR01484">
    <property type="entry name" value="HAD-SF-IIB"/>
    <property type="match status" value="1"/>
</dbReference>
<dbReference type="GO" id="GO:0046872">
    <property type="term" value="F:metal ion binding"/>
    <property type="evidence" value="ECO:0007669"/>
    <property type="project" value="UniProtKB-KW"/>
</dbReference>
<comment type="pathway">
    <text evidence="1 4">Glycan biosynthesis; trehalose biosynthesis.</text>
</comment>
<feature type="compositionally biased region" description="Gly residues" evidence="5">
    <location>
        <begin position="255"/>
        <end position="265"/>
    </location>
</feature>
<reference evidence="6 7" key="2">
    <citation type="submission" date="2019-09" db="EMBL/GenBank/DDBJ databases">
        <title>Mesorhizobium sp. MaA-C15 isolated from Microcystis aeruginosa.</title>
        <authorList>
            <person name="Jeong S.E."/>
            <person name="Jin H.M."/>
            <person name="Jeon C.O."/>
        </authorList>
    </citation>
    <scope>NUCLEOTIDE SEQUENCE [LARGE SCALE GENOMIC DNA]</scope>
    <source>
        <strain evidence="6 7">MaA-C15</strain>
    </source>
</reference>
<dbReference type="GO" id="GO:0005992">
    <property type="term" value="P:trehalose biosynthetic process"/>
    <property type="evidence" value="ECO:0007669"/>
    <property type="project" value="UniProtKB-UniPathway"/>
</dbReference>
<dbReference type="OrthoDB" id="9814913at2"/>
<dbReference type="PANTHER" id="PTHR43768:SF3">
    <property type="entry name" value="TREHALOSE 6-PHOSPHATE PHOSPHATASE"/>
    <property type="match status" value="1"/>
</dbReference>
<dbReference type="InterPro" id="IPR036412">
    <property type="entry name" value="HAD-like_sf"/>
</dbReference>
<dbReference type="InterPro" id="IPR003337">
    <property type="entry name" value="Trehalose_PPase"/>
</dbReference>
<dbReference type="PANTHER" id="PTHR43768">
    <property type="entry name" value="TREHALOSE 6-PHOSPHATE PHOSPHATASE"/>
    <property type="match status" value="1"/>
</dbReference>
<comment type="catalytic activity">
    <reaction evidence="4">
        <text>alpha,alpha-trehalose 6-phosphate + H2O = alpha,alpha-trehalose + phosphate</text>
        <dbReference type="Rhea" id="RHEA:23420"/>
        <dbReference type="ChEBI" id="CHEBI:15377"/>
        <dbReference type="ChEBI" id="CHEBI:16551"/>
        <dbReference type="ChEBI" id="CHEBI:43474"/>
        <dbReference type="ChEBI" id="CHEBI:58429"/>
        <dbReference type="EC" id="3.1.3.12"/>
    </reaction>
</comment>
<dbReference type="InterPro" id="IPR023214">
    <property type="entry name" value="HAD_sf"/>
</dbReference>
<feature type="region of interest" description="Disordered" evidence="5">
    <location>
        <begin position="249"/>
        <end position="277"/>
    </location>
</feature>
<dbReference type="Gene3D" id="3.30.70.1020">
    <property type="entry name" value="Trehalose-6-phosphate phosphatase related protein, domain 2"/>
    <property type="match status" value="1"/>
</dbReference>
<dbReference type="Proteomes" id="UP000323258">
    <property type="component" value="Unassembled WGS sequence"/>
</dbReference>
<organism evidence="6 7">
    <name type="scientific">Neoaquamicrobium microcysteis</name>
    <dbReference type="NCBI Taxonomy" id="2682781"/>
    <lineage>
        <taxon>Bacteria</taxon>
        <taxon>Pseudomonadati</taxon>
        <taxon>Pseudomonadota</taxon>
        <taxon>Alphaproteobacteria</taxon>
        <taxon>Hyphomicrobiales</taxon>
        <taxon>Phyllobacteriaceae</taxon>
        <taxon>Neoaquamicrobium</taxon>
    </lineage>
</organism>
<keyword evidence="4" id="KW-0460">Magnesium</keyword>
<gene>
    <name evidence="6" type="primary">otsB</name>
    <name evidence="6" type="ORF">FY036_19165</name>
</gene>
<evidence type="ECO:0000256" key="2">
    <source>
        <dbReference type="ARBA" id="ARBA00008770"/>
    </source>
</evidence>
<dbReference type="SUPFAM" id="SSF56784">
    <property type="entry name" value="HAD-like"/>
    <property type="match status" value="1"/>
</dbReference>
<evidence type="ECO:0000313" key="6">
    <source>
        <dbReference type="EMBL" id="TYR30020.1"/>
    </source>
</evidence>